<dbReference type="PANTHER" id="PTHR30043">
    <property type="entry name" value="PHOSPHONATES TRANSPORT SYSTEM PERMEASE PROTEIN"/>
    <property type="match status" value="1"/>
</dbReference>
<dbReference type="NCBIfam" id="TIGR01097">
    <property type="entry name" value="PhnE"/>
    <property type="match status" value="1"/>
</dbReference>
<keyword evidence="3" id="KW-1003">Cell membrane</keyword>
<evidence type="ECO:0000313" key="13">
    <source>
        <dbReference type="Proteomes" id="UP000321412"/>
    </source>
</evidence>
<dbReference type="CDD" id="cd06261">
    <property type="entry name" value="TM_PBP2"/>
    <property type="match status" value="1"/>
</dbReference>
<keyword evidence="5" id="KW-0547">Nucleotide-binding</keyword>
<dbReference type="InterPro" id="IPR027417">
    <property type="entry name" value="P-loop_NTPase"/>
</dbReference>
<feature type="transmembrane region" description="Helical" evidence="9">
    <location>
        <begin position="287"/>
        <end position="305"/>
    </location>
</feature>
<keyword evidence="2 9" id="KW-0813">Transport</keyword>
<comment type="subcellular location">
    <subcellularLocation>
        <location evidence="1 9">Cell membrane</location>
        <topology evidence="1 9">Multi-pass membrane protein</topology>
    </subcellularLocation>
</comment>
<dbReference type="GO" id="GO:0005524">
    <property type="term" value="F:ATP binding"/>
    <property type="evidence" value="ECO:0007669"/>
    <property type="project" value="UniProtKB-KW"/>
</dbReference>
<evidence type="ECO:0000259" key="11">
    <source>
        <dbReference type="PROSITE" id="PS50928"/>
    </source>
</evidence>
<gene>
    <name evidence="12" type="primary">phnE</name>
    <name evidence="12" type="ORF">FRC98_00685</name>
</gene>
<evidence type="ECO:0000256" key="1">
    <source>
        <dbReference type="ARBA" id="ARBA00004651"/>
    </source>
</evidence>
<feature type="transmembrane region" description="Helical" evidence="9">
    <location>
        <begin position="349"/>
        <end position="373"/>
    </location>
</feature>
<keyword evidence="4 9" id="KW-0812">Transmembrane</keyword>
<dbReference type="InterPro" id="IPR005769">
    <property type="entry name" value="PhnE/PtxC"/>
</dbReference>
<evidence type="ECO:0000256" key="9">
    <source>
        <dbReference type="RuleBase" id="RU363032"/>
    </source>
</evidence>
<dbReference type="GO" id="GO:0005886">
    <property type="term" value="C:plasma membrane"/>
    <property type="evidence" value="ECO:0007669"/>
    <property type="project" value="UniProtKB-SubCell"/>
</dbReference>
<dbReference type="GO" id="GO:0015416">
    <property type="term" value="F:ABC-type phosphonate transporter activity"/>
    <property type="evidence" value="ECO:0007669"/>
    <property type="project" value="InterPro"/>
</dbReference>
<accession>A0A5C6XJ59</accession>
<protein>
    <submittedName>
        <fullName evidence="12">Phosphonate ABC transporter, permease protein PhnE</fullName>
    </submittedName>
</protein>
<dbReference type="PROSITE" id="PS50893">
    <property type="entry name" value="ABC_TRANSPORTER_2"/>
    <property type="match status" value="1"/>
</dbReference>
<keyword evidence="7 9" id="KW-1133">Transmembrane helix</keyword>
<keyword evidence="13" id="KW-1185">Reference proteome</keyword>
<feature type="domain" description="ABC transmembrane type-1" evidence="11">
    <location>
        <begin position="343"/>
        <end position="525"/>
    </location>
</feature>
<dbReference type="PANTHER" id="PTHR30043:SF1">
    <property type="entry name" value="ABC TRANSPORT SYSTEM PERMEASE PROTEIN P69"/>
    <property type="match status" value="1"/>
</dbReference>
<name>A0A5C6XJ59_9DELT</name>
<evidence type="ECO:0000313" key="12">
    <source>
        <dbReference type="EMBL" id="TXD38950.1"/>
    </source>
</evidence>
<feature type="transmembrane region" description="Helical" evidence="9">
    <location>
        <begin position="394"/>
        <end position="420"/>
    </location>
</feature>
<evidence type="ECO:0000256" key="8">
    <source>
        <dbReference type="ARBA" id="ARBA00023136"/>
    </source>
</evidence>
<dbReference type="SUPFAM" id="SSF161098">
    <property type="entry name" value="MetI-like"/>
    <property type="match status" value="1"/>
</dbReference>
<dbReference type="SUPFAM" id="SSF52540">
    <property type="entry name" value="P-loop containing nucleoside triphosphate hydrolases"/>
    <property type="match status" value="1"/>
</dbReference>
<dbReference type="PROSITE" id="PS00211">
    <property type="entry name" value="ABC_TRANSPORTER_1"/>
    <property type="match status" value="1"/>
</dbReference>
<reference evidence="12 13" key="1">
    <citation type="submission" date="2019-08" db="EMBL/GenBank/DDBJ databases">
        <title>Bradymonadales sp. TMQ4.</title>
        <authorList>
            <person name="Liang Q."/>
        </authorList>
    </citation>
    <scope>NUCLEOTIDE SEQUENCE [LARGE SCALE GENOMIC DNA]</scope>
    <source>
        <strain evidence="12 13">TMQ4</strain>
    </source>
</reference>
<evidence type="ECO:0000256" key="6">
    <source>
        <dbReference type="ARBA" id="ARBA00022840"/>
    </source>
</evidence>
<dbReference type="PROSITE" id="PS50928">
    <property type="entry name" value="ABC_TM1"/>
    <property type="match status" value="1"/>
</dbReference>
<dbReference type="Pfam" id="PF00528">
    <property type="entry name" value="BPD_transp_1"/>
    <property type="match status" value="1"/>
</dbReference>
<feature type="transmembrane region" description="Helical" evidence="9">
    <location>
        <begin position="480"/>
        <end position="499"/>
    </location>
</feature>
<evidence type="ECO:0000256" key="5">
    <source>
        <dbReference type="ARBA" id="ARBA00022741"/>
    </source>
</evidence>
<dbReference type="OrthoDB" id="7820570at2"/>
<dbReference type="SMART" id="SM00382">
    <property type="entry name" value="AAA"/>
    <property type="match status" value="1"/>
</dbReference>
<dbReference type="Gene3D" id="3.40.50.300">
    <property type="entry name" value="P-loop containing nucleotide triphosphate hydrolases"/>
    <property type="match status" value="1"/>
</dbReference>
<keyword evidence="6" id="KW-0067">ATP-binding</keyword>
<evidence type="ECO:0000256" key="3">
    <source>
        <dbReference type="ARBA" id="ARBA00022475"/>
    </source>
</evidence>
<feature type="transmembrane region" description="Helical" evidence="9">
    <location>
        <begin position="453"/>
        <end position="473"/>
    </location>
</feature>
<feature type="transmembrane region" description="Helical" evidence="9">
    <location>
        <begin position="505"/>
        <end position="524"/>
    </location>
</feature>
<dbReference type="Gene3D" id="1.10.3720.10">
    <property type="entry name" value="MetI-like"/>
    <property type="match status" value="1"/>
</dbReference>
<evidence type="ECO:0000259" key="10">
    <source>
        <dbReference type="PROSITE" id="PS50893"/>
    </source>
</evidence>
<dbReference type="InterPro" id="IPR003439">
    <property type="entry name" value="ABC_transporter-like_ATP-bd"/>
</dbReference>
<sequence length="534" mass="57938">MSVVRVEHLQLNYERDAQRVEALRGISFDVNAGERVAIIGRSGGGKSSLMRVLSGLLSPSAGTVEAAGFRMEAGRLPPRAMYEQVGLVFQNYGLVPQLSALQNVLCGRLLHQRSASSLLHFPGEDRDQARALLEELGLGERLHTRSSRLSGGEQQRVAIARLLHQNPRVMLLDEPIASLDVHWARMAIERLAGGGPQSAERALIMVMHDLNMARQFATRVIVLHHGEILFDGDPDQGCRLLEELESRDATDGEVEIAVNEAAADATAPSDASAPAPLPIDGLWGKTSFYVVLMLLIAGLYIWSAMGVDFSVARIFGNADHAANFLSRMLPPDFSVSANVGKSLLETVQMALIGTTLAAIVSLPIATLAARNISARPFQVVARLILNLLRTIPSIIWGLFFVAIVGLGPFPGILALTFYAAGYLGKFYYEGIESIDPRPLQALRTVGATPLQRFRFGVFPQVLPLMLGYTLYMLEYNVRAASILGVVGAGGIGFYLYTYINNFQYDRAATALLFLLAVVTVLDAASSRLRARLAG</sequence>
<dbReference type="AlphaFoldDB" id="A0A5C6XJ59"/>
<comment type="caution">
    <text evidence="12">The sequence shown here is derived from an EMBL/GenBank/DDBJ whole genome shotgun (WGS) entry which is preliminary data.</text>
</comment>
<organism evidence="12 13">
    <name type="scientific">Lujinxingia vulgaris</name>
    <dbReference type="NCBI Taxonomy" id="2600176"/>
    <lineage>
        <taxon>Bacteria</taxon>
        <taxon>Deltaproteobacteria</taxon>
        <taxon>Bradymonadales</taxon>
        <taxon>Lujinxingiaceae</taxon>
        <taxon>Lujinxingia</taxon>
    </lineage>
</organism>
<proteinExistence type="inferred from homology"/>
<dbReference type="GO" id="GO:0016887">
    <property type="term" value="F:ATP hydrolysis activity"/>
    <property type="evidence" value="ECO:0007669"/>
    <property type="project" value="InterPro"/>
</dbReference>
<evidence type="ECO:0000256" key="7">
    <source>
        <dbReference type="ARBA" id="ARBA00022989"/>
    </source>
</evidence>
<dbReference type="InterPro" id="IPR035906">
    <property type="entry name" value="MetI-like_sf"/>
</dbReference>
<dbReference type="Pfam" id="PF00005">
    <property type="entry name" value="ABC_tran"/>
    <property type="match status" value="1"/>
</dbReference>
<dbReference type="InterPro" id="IPR017871">
    <property type="entry name" value="ABC_transporter-like_CS"/>
</dbReference>
<dbReference type="Proteomes" id="UP000321412">
    <property type="component" value="Unassembled WGS sequence"/>
</dbReference>
<feature type="domain" description="ABC transporter" evidence="10">
    <location>
        <begin position="4"/>
        <end position="250"/>
    </location>
</feature>
<comment type="similarity">
    <text evidence="9">Belongs to the binding-protein-dependent transport system permease family.</text>
</comment>
<dbReference type="RefSeq" id="WP_146979386.1">
    <property type="nucleotide sequence ID" value="NZ_VOSM01000001.1"/>
</dbReference>
<keyword evidence="8 9" id="KW-0472">Membrane</keyword>
<dbReference type="InterPro" id="IPR000515">
    <property type="entry name" value="MetI-like"/>
</dbReference>
<evidence type="ECO:0000256" key="4">
    <source>
        <dbReference type="ARBA" id="ARBA00022692"/>
    </source>
</evidence>
<dbReference type="InterPro" id="IPR003593">
    <property type="entry name" value="AAA+_ATPase"/>
</dbReference>
<evidence type="ECO:0000256" key="2">
    <source>
        <dbReference type="ARBA" id="ARBA00022448"/>
    </source>
</evidence>
<dbReference type="EMBL" id="VOSM01000001">
    <property type="protein sequence ID" value="TXD38950.1"/>
    <property type="molecule type" value="Genomic_DNA"/>
</dbReference>